<feature type="transmembrane region" description="Helical" evidence="6">
    <location>
        <begin position="33"/>
        <end position="52"/>
    </location>
</feature>
<organism evidence="8 9">
    <name type="scientific">Panicum virgatum</name>
    <name type="common">Blackwell switchgrass</name>
    <dbReference type="NCBI Taxonomy" id="38727"/>
    <lineage>
        <taxon>Eukaryota</taxon>
        <taxon>Viridiplantae</taxon>
        <taxon>Streptophyta</taxon>
        <taxon>Embryophyta</taxon>
        <taxon>Tracheophyta</taxon>
        <taxon>Spermatophyta</taxon>
        <taxon>Magnoliopsida</taxon>
        <taxon>Liliopsida</taxon>
        <taxon>Poales</taxon>
        <taxon>Poaceae</taxon>
        <taxon>PACMAD clade</taxon>
        <taxon>Panicoideae</taxon>
        <taxon>Panicodae</taxon>
        <taxon>Paniceae</taxon>
        <taxon>Panicinae</taxon>
        <taxon>Panicum</taxon>
        <taxon>Panicum sect. Hiantes</taxon>
    </lineage>
</organism>
<keyword evidence="6" id="KW-0812">Transmembrane</keyword>
<dbReference type="EMBL" id="CM029053">
    <property type="protein sequence ID" value="KAG2550103.1"/>
    <property type="molecule type" value="Genomic_DNA"/>
</dbReference>
<dbReference type="GO" id="GO:0004506">
    <property type="term" value="F:squalene monooxygenase activity"/>
    <property type="evidence" value="ECO:0007669"/>
    <property type="project" value="UniProtKB-UniRule"/>
</dbReference>
<dbReference type="GO" id="GO:0050660">
    <property type="term" value="F:flavin adenine dinucleotide binding"/>
    <property type="evidence" value="ECO:0007669"/>
    <property type="project" value="UniProtKB-UniRule"/>
</dbReference>
<dbReference type="Pfam" id="PF08491">
    <property type="entry name" value="SE"/>
    <property type="match status" value="1"/>
</dbReference>
<comment type="caution">
    <text evidence="8">The sequence shown here is derived from an EMBL/GenBank/DDBJ whole genome shotgun (WGS) entry which is preliminary data.</text>
</comment>
<evidence type="ECO:0000256" key="6">
    <source>
        <dbReference type="RuleBase" id="RU367121"/>
    </source>
</evidence>
<keyword evidence="9" id="KW-1185">Reference proteome</keyword>
<keyword evidence="4 6" id="KW-0560">Oxidoreductase</keyword>
<evidence type="ECO:0000256" key="3">
    <source>
        <dbReference type="ARBA" id="ARBA00022827"/>
    </source>
</evidence>
<proteinExistence type="inferred from homology"/>
<evidence type="ECO:0000256" key="1">
    <source>
        <dbReference type="ARBA" id="ARBA00001974"/>
    </source>
</evidence>
<dbReference type="PROSITE" id="PS51257">
    <property type="entry name" value="PROKAR_LIPOPROTEIN"/>
    <property type="match status" value="1"/>
</dbReference>
<dbReference type="InterPro" id="IPR013698">
    <property type="entry name" value="Squalene_epoxidase"/>
</dbReference>
<sequence length="109" mass="12045">MRRACFDYLSLGGVFSGGIACLLSGLDHRPASLLAHFLAVSVYGVGRLLFPLPTAKRIWMASRLVLGACGIFFSLIRAEGIRQMFFPASIPTYYRASHKPKMHECHLST</sequence>
<name>A0A8T0NLJ4_PANVG</name>
<dbReference type="AlphaFoldDB" id="A0A8T0NLJ4"/>
<reference evidence="8" key="1">
    <citation type="submission" date="2020-05" db="EMBL/GenBank/DDBJ databases">
        <title>WGS assembly of Panicum virgatum.</title>
        <authorList>
            <person name="Lovell J.T."/>
            <person name="Jenkins J."/>
            <person name="Shu S."/>
            <person name="Juenger T.E."/>
            <person name="Schmutz J."/>
        </authorList>
    </citation>
    <scope>NUCLEOTIDE SEQUENCE</scope>
    <source>
        <strain evidence="8">AP13</strain>
    </source>
</reference>
<dbReference type="Proteomes" id="UP000823388">
    <property type="component" value="Chromosome 9K"/>
</dbReference>
<protein>
    <recommendedName>
        <fullName evidence="6">Squalene monooxygenase</fullName>
        <ecNumber evidence="6">1.14.14.17</ecNumber>
    </recommendedName>
</protein>
<feature type="transmembrane region" description="Helical" evidence="6">
    <location>
        <begin position="6"/>
        <end position="26"/>
    </location>
</feature>
<feature type="domain" description="Squalene epoxidase" evidence="7">
    <location>
        <begin position="1"/>
        <end position="55"/>
    </location>
</feature>
<dbReference type="GO" id="GO:0016020">
    <property type="term" value="C:membrane"/>
    <property type="evidence" value="ECO:0007669"/>
    <property type="project" value="UniProtKB-SubCell"/>
</dbReference>
<keyword evidence="2 6" id="KW-0285">Flavoprotein</keyword>
<comment type="cofactor">
    <cofactor evidence="1 6">
        <name>FAD</name>
        <dbReference type="ChEBI" id="CHEBI:57692"/>
    </cofactor>
</comment>
<evidence type="ECO:0000313" key="9">
    <source>
        <dbReference type="Proteomes" id="UP000823388"/>
    </source>
</evidence>
<comment type="subcellular location">
    <subcellularLocation>
        <location evidence="6">Membrane</location>
        <topology evidence="6">Multi-pass membrane protein</topology>
    </subcellularLocation>
</comment>
<dbReference type="PANTHER" id="PTHR10835">
    <property type="entry name" value="SQUALENE MONOOXYGENASE"/>
    <property type="match status" value="1"/>
</dbReference>
<dbReference type="InterPro" id="IPR040125">
    <property type="entry name" value="Squalene_monox"/>
</dbReference>
<keyword evidence="3 6" id="KW-0274">FAD</keyword>
<evidence type="ECO:0000256" key="2">
    <source>
        <dbReference type="ARBA" id="ARBA00022630"/>
    </source>
</evidence>
<keyword evidence="6" id="KW-1133">Transmembrane helix</keyword>
<dbReference type="PANTHER" id="PTHR10835:SF0">
    <property type="entry name" value="SQUALENE MONOOXYGENASE"/>
    <property type="match status" value="1"/>
</dbReference>
<feature type="transmembrane region" description="Helical" evidence="6">
    <location>
        <begin position="58"/>
        <end position="76"/>
    </location>
</feature>
<keyword evidence="5 6" id="KW-0472">Membrane</keyword>
<evidence type="ECO:0000256" key="5">
    <source>
        <dbReference type="ARBA" id="ARBA00023136"/>
    </source>
</evidence>
<comment type="similarity">
    <text evidence="6">Belongs to the squalene monooxygenase family.</text>
</comment>
<evidence type="ECO:0000259" key="7">
    <source>
        <dbReference type="Pfam" id="PF08491"/>
    </source>
</evidence>
<gene>
    <name evidence="8" type="ORF">PVAP13_9KG239813</name>
</gene>
<dbReference type="GO" id="GO:0016126">
    <property type="term" value="P:sterol biosynthetic process"/>
    <property type="evidence" value="ECO:0007669"/>
    <property type="project" value="UniProtKB-UniRule"/>
</dbReference>
<evidence type="ECO:0000256" key="4">
    <source>
        <dbReference type="ARBA" id="ARBA00023002"/>
    </source>
</evidence>
<dbReference type="EC" id="1.14.14.17" evidence="6"/>
<evidence type="ECO:0000313" key="8">
    <source>
        <dbReference type="EMBL" id="KAG2550103.1"/>
    </source>
</evidence>
<accession>A0A8T0NLJ4</accession>
<comment type="function">
    <text evidence="6">Catalyzes the stereospecific oxidation of squalene to (S)-2,3-epoxysqualene, and is considered to be a rate-limiting enzyme in steroid biosynthesis.</text>
</comment>
<dbReference type="GO" id="GO:0005783">
    <property type="term" value="C:endoplasmic reticulum"/>
    <property type="evidence" value="ECO:0007669"/>
    <property type="project" value="TreeGrafter"/>
</dbReference>
<comment type="catalytic activity">
    <reaction evidence="6">
        <text>squalene + reduced [NADPH--hemoprotein reductase] + O2 = (S)-2,3-epoxysqualene + oxidized [NADPH--hemoprotein reductase] + H2O + H(+)</text>
        <dbReference type="Rhea" id="RHEA:25282"/>
        <dbReference type="Rhea" id="RHEA-COMP:11964"/>
        <dbReference type="Rhea" id="RHEA-COMP:11965"/>
        <dbReference type="ChEBI" id="CHEBI:15377"/>
        <dbReference type="ChEBI" id="CHEBI:15378"/>
        <dbReference type="ChEBI" id="CHEBI:15379"/>
        <dbReference type="ChEBI" id="CHEBI:15440"/>
        <dbReference type="ChEBI" id="CHEBI:15441"/>
        <dbReference type="ChEBI" id="CHEBI:57618"/>
        <dbReference type="ChEBI" id="CHEBI:58210"/>
        <dbReference type="EC" id="1.14.14.17"/>
    </reaction>
</comment>